<evidence type="ECO:0000256" key="7">
    <source>
        <dbReference type="RuleBase" id="RU000382"/>
    </source>
</evidence>
<proteinExistence type="inferred from homology"/>
<comment type="similarity">
    <text evidence="4">Belongs to the group II decarboxylase family. Sphingosine-1-phosphate lyase subfamily.</text>
</comment>
<keyword evidence="9" id="KW-1185">Reference proteome</keyword>
<dbReference type="PANTHER" id="PTHR42735:SF6">
    <property type="entry name" value="SPHINGOSINE-1-PHOSPHATE LYASE 1"/>
    <property type="match status" value="1"/>
</dbReference>
<evidence type="ECO:0000256" key="3">
    <source>
        <dbReference type="ARBA" id="ARBA00023239"/>
    </source>
</evidence>
<dbReference type="PANTHER" id="PTHR42735">
    <property type="match status" value="1"/>
</dbReference>
<evidence type="ECO:0000256" key="4">
    <source>
        <dbReference type="ARBA" id="ARBA00038302"/>
    </source>
</evidence>
<evidence type="ECO:0000313" key="8">
    <source>
        <dbReference type="EMBL" id="KAL0956770.1"/>
    </source>
</evidence>
<dbReference type="EC" id="4.1.2.27" evidence="5"/>
<dbReference type="InterPro" id="IPR002129">
    <property type="entry name" value="PyrdxlP-dep_de-COase"/>
</dbReference>
<evidence type="ECO:0000313" key="9">
    <source>
        <dbReference type="Proteomes" id="UP001556367"/>
    </source>
</evidence>
<comment type="caution">
    <text evidence="8">The sequence shown here is derived from an EMBL/GenBank/DDBJ whole genome shotgun (WGS) entry which is preliminary data.</text>
</comment>
<organism evidence="8 9">
    <name type="scientific">Hohenbuehelia grisea</name>
    <dbReference type="NCBI Taxonomy" id="104357"/>
    <lineage>
        <taxon>Eukaryota</taxon>
        <taxon>Fungi</taxon>
        <taxon>Dikarya</taxon>
        <taxon>Basidiomycota</taxon>
        <taxon>Agaricomycotina</taxon>
        <taxon>Agaricomycetes</taxon>
        <taxon>Agaricomycetidae</taxon>
        <taxon>Agaricales</taxon>
        <taxon>Pleurotineae</taxon>
        <taxon>Pleurotaceae</taxon>
        <taxon>Hohenbuehelia</taxon>
    </lineage>
</organism>
<dbReference type="InterPro" id="IPR015421">
    <property type="entry name" value="PyrdxlP-dep_Trfase_major"/>
</dbReference>
<evidence type="ECO:0000256" key="5">
    <source>
        <dbReference type="ARBA" id="ARBA00038965"/>
    </source>
</evidence>
<keyword evidence="2 7" id="KW-0663">Pyridoxal phosphate</keyword>
<sequence>MATTAVTTSSRMVTFTVSTARDILARPFSYESAKTLLFFYVVFTNFVKAKRHLRARGVSETVQELYRRILAFGIRLILRLPSKKKFVEQQMGEGKLKVEDKLVPKGPDVVRHLRLPETGQSPEWIIEEMQKMDSEIPGAPKYRQGKLSGAVYHGGEDMEKVIVDAYQRYCVSNPLHPEAFPAVRKMEAEIVAMCLRLYNNPSGAGAMTSGGTESIIMAVKTYRDWARATKGIIEPEMIVPITAHAAFDKGGAYMKVKVHSIPVDPVTRKVDLKRVRRAINPNTILLVGSAINFPDGNQDDITALGELAAKHKIGMHVDCCLGSFIMPFLEPAELSGGENGRYKLEPFDFRVRGVTSISCDTHKYGFAPKGTSVIMYRDADLRRHQYYVNPSWTGGVYASPGLAGSRPGALIAGTWAAMQYMGTSGYLKSCRDIVKCTRSIANAIRTSIPELYVLGSPPASVVAFASKHPLVNIAEVGDAMSRRGWHLNQLQNPPALHIACTRLTVPLDETFVEDLKDAVKEARLAPQGTGTMTQIYGLGTSTVVGPSMVGELAEAFLNSLYKA</sequence>
<evidence type="ECO:0000256" key="2">
    <source>
        <dbReference type="ARBA" id="ARBA00022898"/>
    </source>
</evidence>
<keyword evidence="3 7" id="KW-0456">Lyase</keyword>
<evidence type="ECO:0000256" key="1">
    <source>
        <dbReference type="ARBA" id="ARBA00001933"/>
    </source>
</evidence>
<comment type="cofactor">
    <cofactor evidence="1 7">
        <name>pyridoxal 5'-phosphate</name>
        <dbReference type="ChEBI" id="CHEBI:597326"/>
    </cofactor>
</comment>
<protein>
    <recommendedName>
        <fullName evidence="5">sphinganine-1-phosphate aldolase</fullName>
        <ecNumber evidence="5">4.1.2.27</ecNumber>
    </recommendedName>
    <alternativeName>
        <fullName evidence="6">Sphingosine-1-phosphate aldolase</fullName>
    </alternativeName>
</protein>
<dbReference type="InterPro" id="IPR015422">
    <property type="entry name" value="PyrdxlP-dep_Trfase_small"/>
</dbReference>
<dbReference type="InterPro" id="IPR015424">
    <property type="entry name" value="PyrdxlP-dep_Trfase"/>
</dbReference>
<gene>
    <name evidence="8" type="ORF">HGRIS_002890</name>
</gene>
<accession>A0ABR3JNS3</accession>
<dbReference type="Proteomes" id="UP001556367">
    <property type="component" value="Unassembled WGS sequence"/>
</dbReference>
<dbReference type="Gene3D" id="6.10.140.2150">
    <property type="match status" value="1"/>
</dbReference>
<evidence type="ECO:0000256" key="6">
    <source>
        <dbReference type="ARBA" id="ARBA00042568"/>
    </source>
</evidence>
<dbReference type="InterPro" id="IPR050477">
    <property type="entry name" value="GrpII_AminoAcid_Decarb"/>
</dbReference>
<dbReference type="Gene3D" id="3.40.640.10">
    <property type="entry name" value="Type I PLP-dependent aspartate aminotransferase-like (Major domain)"/>
    <property type="match status" value="1"/>
</dbReference>
<reference evidence="9" key="1">
    <citation type="submission" date="2024-06" db="EMBL/GenBank/DDBJ databases">
        <title>Multi-omics analyses provide insights into the biosynthesis of the anticancer antibiotic pleurotin in Hohenbuehelia grisea.</title>
        <authorList>
            <person name="Weaver J.A."/>
            <person name="Alberti F."/>
        </authorList>
    </citation>
    <scope>NUCLEOTIDE SEQUENCE [LARGE SCALE GENOMIC DNA]</scope>
    <source>
        <strain evidence="9">T-177</strain>
    </source>
</reference>
<name>A0ABR3JNS3_9AGAR</name>
<dbReference type="EMBL" id="JASNQZ010000006">
    <property type="protein sequence ID" value="KAL0956770.1"/>
    <property type="molecule type" value="Genomic_DNA"/>
</dbReference>
<dbReference type="SUPFAM" id="SSF53383">
    <property type="entry name" value="PLP-dependent transferases"/>
    <property type="match status" value="1"/>
</dbReference>
<dbReference type="Gene3D" id="3.90.1150.10">
    <property type="entry name" value="Aspartate Aminotransferase, domain 1"/>
    <property type="match status" value="1"/>
</dbReference>
<dbReference type="Pfam" id="PF00282">
    <property type="entry name" value="Pyridoxal_deC"/>
    <property type="match status" value="1"/>
</dbReference>